<protein>
    <submittedName>
        <fullName evidence="8">Enterobactin exporter EntS</fullName>
    </submittedName>
</protein>
<comment type="caution">
    <text evidence="8">The sequence shown here is derived from an EMBL/GenBank/DDBJ whole genome shotgun (WGS) entry which is preliminary data.</text>
</comment>
<dbReference type="GO" id="GO:0022857">
    <property type="term" value="F:transmembrane transporter activity"/>
    <property type="evidence" value="ECO:0007669"/>
    <property type="project" value="InterPro"/>
</dbReference>
<dbReference type="Pfam" id="PF07690">
    <property type="entry name" value="MFS_1"/>
    <property type="match status" value="1"/>
</dbReference>
<evidence type="ECO:0000313" key="8">
    <source>
        <dbReference type="EMBL" id="KLN57837.1"/>
    </source>
</evidence>
<evidence type="ECO:0000256" key="4">
    <source>
        <dbReference type="ARBA" id="ARBA00022989"/>
    </source>
</evidence>
<evidence type="ECO:0000256" key="1">
    <source>
        <dbReference type="ARBA" id="ARBA00004651"/>
    </source>
</evidence>
<dbReference type="Gene3D" id="1.20.1250.20">
    <property type="entry name" value="MFS general substrate transporter like domains"/>
    <property type="match status" value="1"/>
</dbReference>
<feature type="transmembrane region" description="Helical" evidence="6">
    <location>
        <begin position="160"/>
        <end position="184"/>
    </location>
</feature>
<dbReference type="RefSeq" id="WP_047783427.1">
    <property type="nucleotide sequence ID" value="NZ_JZWI01000005.1"/>
</dbReference>
<evidence type="ECO:0000256" key="5">
    <source>
        <dbReference type="ARBA" id="ARBA00023136"/>
    </source>
</evidence>
<evidence type="ECO:0000256" key="3">
    <source>
        <dbReference type="ARBA" id="ARBA00022692"/>
    </source>
</evidence>
<reference evidence="8 9" key="1">
    <citation type="submission" date="2015-03" db="EMBL/GenBank/DDBJ databases">
        <title>Genome sequence of Variovorax paradoxus TBEA6.</title>
        <authorList>
            <person name="Poehlein A."/>
            <person name="Schuldes J."/>
            <person name="Wuebbeler J.H."/>
            <person name="Hiessl S."/>
            <person name="Steinbuechel A."/>
            <person name="Daniel R."/>
        </authorList>
    </citation>
    <scope>NUCLEOTIDE SEQUENCE [LARGE SCALE GENOMIC DNA]</scope>
    <source>
        <strain evidence="8 9">TBEA6</strain>
    </source>
</reference>
<comment type="subcellular location">
    <subcellularLocation>
        <location evidence="1">Cell membrane</location>
        <topology evidence="1">Multi-pass membrane protein</topology>
    </subcellularLocation>
</comment>
<dbReference type="SUPFAM" id="SSF103473">
    <property type="entry name" value="MFS general substrate transporter"/>
    <property type="match status" value="1"/>
</dbReference>
<evidence type="ECO:0000259" key="7">
    <source>
        <dbReference type="PROSITE" id="PS50850"/>
    </source>
</evidence>
<dbReference type="PANTHER" id="PTHR23513:SF6">
    <property type="entry name" value="MAJOR FACILITATOR SUPERFAMILY ASSOCIATED DOMAIN-CONTAINING PROTEIN"/>
    <property type="match status" value="1"/>
</dbReference>
<dbReference type="InterPro" id="IPR036259">
    <property type="entry name" value="MFS_trans_sf"/>
</dbReference>
<keyword evidence="2" id="KW-1003">Cell membrane</keyword>
<dbReference type="PANTHER" id="PTHR23513">
    <property type="entry name" value="INTEGRAL MEMBRANE EFFLUX PROTEIN-RELATED"/>
    <property type="match status" value="1"/>
</dbReference>
<keyword evidence="9" id="KW-1185">Reference proteome</keyword>
<organism evidence="8 9">
    <name type="scientific">Variovorax paradoxus</name>
    <dbReference type="NCBI Taxonomy" id="34073"/>
    <lineage>
        <taxon>Bacteria</taxon>
        <taxon>Pseudomonadati</taxon>
        <taxon>Pseudomonadota</taxon>
        <taxon>Betaproteobacteria</taxon>
        <taxon>Burkholderiales</taxon>
        <taxon>Comamonadaceae</taxon>
        <taxon>Variovorax</taxon>
    </lineage>
</organism>
<feature type="transmembrane region" description="Helical" evidence="6">
    <location>
        <begin position="283"/>
        <end position="303"/>
    </location>
</feature>
<feature type="transmembrane region" description="Helical" evidence="6">
    <location>
        <begin position="87"/>
        <end position="110"/>
    </location>
</feature>
<dbReference type="InterPro" id="IPR020846">
    <property type="entry name" value="MFS_dom"/>
</dbReference>
<feature type="transmembrane region" description="Helical" evidence="6">
    <location>
        <begin position="250"/>
        <end position="271"/>
    </location>
</feature>
<evidence type="ECO:0000313" key="9">
    <source>
        <dbReference type="Proteomes" id="UP000035170"/>
    </source>
</evidence>
<keyword evidence="3 6" id="KW-0812">Transmembrane</keyword>
<dbReference type="AlphaFoldDB" id="A0A0H2MAY9"/>
<keyword evidence="4 6" id="KW-1133">Transmembrane helix</keyword>
<feature type="domain" description="Major facilitator superfamily (MFS) profile" evidence="7">
    <location>
        <begin position="1"/>
        <end position="400"/>
    </location>
</feature>
<sequence>MNAALPRPFVYLAWSNLAAQSAEQLSLAAVPLVAVLMLGAGPGEIGFLAAIQTLPFLLLSMPLGVLADRMSRQRLMVASEGLRAASLLVLLAMVLASKLGIGWLAALGFLGAVGTVGFSVAAPALVPALVPRDALAVANGRLELARSAAFTGGPALAGALVAWAGASTAFVLAAVLSISAVGLLQRLAEAPRPAASQRHPLLDVRDGARFVWQHELLRPMLMTGAVFNISWFVLQAGYVPYAVRVLGLGAQAVGFTLAMYGAGMVAGALLTSRVVARLPFGRAIQVGPAVAVVAAAAMAATLVVPAASLAALSFFLFGAGPMVWTITTTTLRQSVTASAMLGRVSAVFLTINAGARPIGAALGGVVGAAWGEPACLLLALAGFMLQAGIIFASRIAGLHRLPVAVA</sequence>
<feature type="transmembrane region" description="Helical" evidence="6">
    <location>
        <begin position="45"/>
        <end position="66"/>
    </location>
</feature>
<name>A0A0H2MAY9_VARPD</name>
<dbReference type="CDD" id="cd06173">
    <property type="entry name" value="MFS_MefA_like"/>
    <property type="match status" value="1"/>
</dbReference>
<dbReference type="PROSITE" id="PS50850">
    <property type="entry name" value="MFS"/>
    <property type="match status" value="1"/>
</dbReference>
<dbReference type="Proteomes" id="UP000035170">
    <property type="component" value="Unassembled WGS sequence"/>
</dbReference>
<feature type="transmembrane region" description="Helical" evidence="6">
    <location>
        <begin position="309"/>
        <end position="326"/>
    </location>
</feature>
<feature type="transmembrane region" description="Helical" evidence="6">
    <location>
        <begin position="219"/>
        <end position="238"/>
    </location>
</feature>
<gene>
    <name evidence="8" type="primary">entS1</name>
    <name evidence="8" type="ORF">VPARA_08480</name>
</gene>
<feature type="transmembrane region" description="Helical" evidence="6">
    <location>
        <begin position="376"/>
        <end position="396"/>
    </location>
</feature>
<proteinExistence type="predicted"/>
<dbReference type="GO" id="GO:0005886">
    <property type="term" value="C:plasma membrane"/>
    <property type="evidence" value="ECO:0007669"/>
    <property type="project" value="UniProtKB-SubCell"/>
</dbReference>
<evidence type="ECO:0000256" key="2">
    <source>
        <dbReference type="ARBA" id="ARBA00022475"/>
    </source>
</evidence>
<dbReference type="EMBL" id="JZWI01000005">
    <property type="protein sequence ID" value="KLN57837.1"/>
    <property type="molecule type" value="Genomic_DNA"/>
</dbReference>
<evidence type="ECO:0000256" key="6">
    <source>
        <dbReference type="SAM" id="Phobius"/>
    </source>
</evidence>
<feature type="transmembrane region" description="Helical" evidence="6">
    <location>
        <begin position="347"/>
        <end position="370"/>
    </location>
</feature>
<keyword evidence="5 6" id="KW-0472">Membrane</keyword>
<dbReference type="InterPro" id="IPR011701">
    <property type="entry name" value="MFS"/>
</dbReference>
<accession>A0A0H2MAY9</accession>
<dbReference type="PATRIC" id="fig|34073.19.peg.860"/>